<feature type="compositionally biased region" description="Polar residues" evidence="1">
    <location>
        <begin position="102"/>
        <end position="112"/>
    </location>
</feature>
<accession>A0ABR2ZNU9</accession>
<reference evidence="2 3" key="1">
    <citation type="submission" date="2024-05" db="EMBL/GenBank/DDBJ databases">
        <title>A draft genome resource for the thread blight pathogen Marasmius tenuissimus strain MS-2.</title>
        <authorList>
            <person name="Yulfo-Soto G.E."/>
            <person name="Baruah I.K."/>
            <person name="Amoako-Attah I."/>
            <person name="Bukari Y."/>
            <person name="Meinhardt L.W."/>
            <person name="Bailey B.A."/>
            <person name="Cohen S.P."/>
        </authorList>
    </citation>
    <scope>NUCLEOTIDE SEQUENCE [LARGE SCALE GENOMIC DNA]</scope>
    <source>
        <strain evidence="2 3">MS-2</strain>
    </source>
</reference>
<evidence type="ECO:0000313" key="3">
    <source>
        <dbReference type="Proteomes" id="UP001437256"/>
    </source>
</evidence>
<organism evidence="2 3">
    <name type="scientific">Marasmius tenuissimus</name>
    <dbReference type="NCBI Taxonomy" id="585030"/>
    <lineage>
        <taxon>Eukaryota</taxon>
        <taxon>Fungi</taxon>
        <taxon>Dikarya</taxon>
        <taxon>Basidiomycota</taxon>
        <taxon>Agaricomycotina</taxon>
        <taxon>Agaricomycetes</taxon>
        <taxon>Agaricomycetidae</taxon>
        <taxon>Agaricales</taxon>
        <taxon>Marasmiineae</taxon>
        <taxon>Marasmiaceae</taxon>
        <taxon>Marasmius</taxon>
    </lineage>
</organism>
<proteinExistence type="predicted"/>
<gene>
    <name evidence="2" type="ORF">AAF712_010538</name>
</gene>
<feature type="region of interest" description="Disordered" evidence="1">
    <location>
        <begin position="101"/>
        <end position="133"/>
    </location>
</feature>
<evidence type="ECO:0000256" key="1">
    <source>
        <dbReference type="SAM" id="MobiDB-lite"/>
    </source>
</evidence>
<feature type="compositionally biased region" description="Low complexity" evidence="1">
    <location>
        <begin position="113"/>
        <end position="133"/>
    </location>
</feature>
<name>A0ABR2ZNU9_9AGAR</name>
<feature type="region of interest" description="Disordered" evidence="1">
    <location>
        <begin position="65"/>
        <end position="88"/>
    </location>
</feature>
<sequence length="1367" mass="152041">MGQKKLPTDVSPQILVLPDGSEHTTEWDSTKKKHIVICDRCKETITLTRTADPYNLEKHWDSDTCGRNAERNSRWQHKQGFPQSLSESRQFTTFEWTLPTIPEQSTPTELPPSSSRNLSLSASSSTSSLSSSSLIGSLEGIGLATPSRQPTQTMSYPLYNQSPVPSNSRFSITTTPAKLATPDISLYPDCPGERVRWIPGCSFATYPYHRHEKEDLPWYPLESVHDPADGTWYIILRSRDCSMQSSSIESPRACRACWGIPHSQAFKRLVLHSMEEPKEHKPYTYLNARQMRVALSAKSKEVKKKNKTIRILRRRRIRLRAKINDEKRIRMYLSTHDVPGLRRILVSSLNSSPERVLDLLQRAVTGEFSARGNFTRQDIDMAFLVKAFGGSKLLYVFQKLTGFASPSTVRRHLSGPELAATTGEINSQYLDNNISSALSPNVKPPPPNAQLGNILMADNVAVEERCQWAETSNEVKGISRESATRTAIGLRVDDYDSVVKIANAMNPELPREKRVVIGTEATVCAVAPYARDDHYTAIPIVVSASDKTETGEEIAVWVQRVIDRYRDHPDGERVHGPLWSFGTDGDGTYRKGKHILFMAEEVPASTELGKHLRKLVGLNIYTSKEGIVGTCDPKHVIKRFATFLRNVAGMTVVNRRITPQIILNQLTTLGLQAEEARLLLDPADKQNVPKATKLIQRLHDLVNTSSPSLNPHDANDRKYVSFIAEVLYFFVEPFVNPEMSLSQQVRSLVAYAHLIAALYIRHQTAFMTGALYADSQAIVKNIIFLVARTQLVDSNARLFIILEGTDRLEMVFGDCRTLDHSRNFDVLQLAEKLSTSTMVNIIFEKYPHLNRGHRRLSVKGVMGVDHVNPKSWIGDTAVGAVDLEYEWKEGRALATGVLEKYFAASDVSMIIDFDEAFKAGSGMDLLRPLGKIVGVSLTTDDNRSEVETPAILDTGVPTATNRADAVGGHPNLAAFFMNDSTADIDSDTDSESGSSTDSDTEVDGVGGSSPGPMATSTSGHIDHDSCTHSPTFSDESEIPSTLDHVGTIDLETLSDDASPIQADIPVSRTVIGPNGRIYLKSSVVAMLLQHFRSRKVTLRPLRVQRVALEDLGTRLRFANESPDLSGDGDNVMRTNDIAACLVRTKSGVALAVIVILGFRVGSTKELQHSVGLDDLEDPNKSIKVTCQILEMNQLQRDDSYHWQWNGNYVNILSTHKATVAQRHYIFEVPGTFVLPLGPNVVWREVITPTGVAGRELTWRVEETELRDALEDGWALLNPEDPDELLGYIFLLPYIDWDDVNLPYINNAGSESLVVCDLPKSLLNVTKDPKKPHEVESISYVRREARMMRESNKRLALSPVDSAERMAA</sequence>
<evidence type="ECO:0000313" key="2">
    <source>
        <dbReference type="EMBL" id="KAL0062604.1"/>
    </source>
</evidence>
<protein>
    <submittedName>
        <fullName evidence="2">Uncharacterized protein</fullName>
    </submittedName>
</protein>
<feature type="region of interest" description="Disordered" evidence="1">
    <location>
        <begin position="983"/>
        <end position="1039"/>
    </location>
</feature>
<dbReference type="EMBL" id="JBBXMP010000101">
    <property type="protein sequence ID" value="KAL0062604.1"/>
    <property type="molecule type" value="Genomic_DNA"/>
</dbReference>
<dbReference type="Proteomes" id="UP001437256">
    <property type="component" value="Unassembled WGS sequence"/>
</dbReference>
<comment type="caution">
    <text evidence="2">The sequence shown here is derived from an EMBL/GenBank/DDBJ whole genome shotgun (WGS) entry which is preliminary data.</text>
</comment>
<keyword evidence="3" id="KW-1185">Reference proteome</keyword>